<dbReference type="EMBL" id="JAWCUI010000024">
    <property type="protein sequence ID" value="KAL1896154.1"/>
    <property type="molecule type" value="Genomic_DNA"/>
</dbReference>
<proteinExistence type="predicted"/>
<dbReference type="Proteomes" id="UP001583186">
    <property type="component" value="Unassembled WGS sequence"/>
</dbReference>
<sequence>MAKKSKNKSLAFRRWEEYFNEDELDHWQRLMTILDIEGHFTSKTQCKKALRSVWVNIRDFLEAAAADKPVRQFRNRHAMSFYTETTGRYYARKKVVSGSPLAALLATID</sequence>
<name>A0ABR3Z6B8_9PEZI</name>
<keyword evidence="2" id="KW-1185">Reference proteome</keyword>
<evidence type="ECO:0000313" key="1">
    <source>
        <dbReference type="EMBL" id="KAL1896154.1"/>
    </source>
</evidence>
<dbReference type="PANTHER" id="PTHR38846:SF1">
    <property type="entry name" value="C3H1-TYPE DOMAIN-CONTAINING PROTEIN"/>
    <property type="match status" value="1"/>
</dbReference>
<reference evidence="1 2" key="1">
    <citation type="journal article" date="2024" name="IMA Fungus">
        <title>IMA Genome - F19 : A genome assembly and annotation guide to empower mycologists, including annotated draft genome sequences of Ceratocystis pirilliformis, Diaporthe australafricana, Fusarium ophioides, Paecilomyces lecythidis, and Sporothrix stenoceras.</title>
        <authorList>
            <person name="Aylward J."/>
            <person name="Wilson A.M."/>
            <person name="Visagie C.M."/>
            <person name="Spraker J."/>
            <person name="Barnes I."/>
            <person name="Buitendag C."/>
            <person name="Ceriani C."/>
            <person name="Del Mar Angel L."/>
            <person name="du Plessis D."/>
            <person name="Fuchs T."/>
            <person name="Gasser K."/>
            <person name="Kramer D."/>
            <person name="Li W."/>
            <person name="Munsamy K."/>
            <person name="Piso A."/>
            <person name="Price J.L."/>
            <person name="Sonnekus B."/>
            <person name="Thomas C."/>
            <person name="van der Nest A."/>
            <person name="van Dijk A."/>
            <person name="van Heerden A."/>
            <person name="van Vuuren N."/>
            <person name="Yilmaz N."/>
            <person name="Duong T.A."/>
            <person name="van der Merwe N.A."/>
            <person name="Wingfield M.J."/>
            <person name="Wingfield B.D."/>
        </authorList>
    </citation>
    <scope>NUCLEOTIDE SEQUENCE [LARGE SCALE GENOMIC DNA]</scope>
    <source>
        <strain evidence="1 2">CMW 5346</strain>
    </source>
</reference>
<dbReference type="PANTHER" id="PTHR38846">
    <property type="entry name" value="C3H1-TYPE DOMAIN-CONTAINING PROTEIN"/>
    <property type="match status" value="1"/>
</dbReference>
<evidence type="ECO:0000313" key="2">
    <source>
        <dbReference type="Proteomes" id="UP001583186"/>
    </source>
</evidence>
<organism evidence="1 2">
    <name type="scientific">Sporothrix stenoceras</name>
    <dbReference type="NCBI Taxonomy" id="5173"/>
    <lineage>
        <taxon>Eukaryota</taxon>
        <taxon>Fungi</taxon>
        <taxon>Dikarya</taxon>
        <taxon>Ascomycota</taxon>
        <taxon>Pezizomycotina</taxon>
        <taxon>Sordariomycetes</taxon>
        <taxon>Sordariomycetidae</taxon>
        <taxon>Ophiostomatales</taxon>
        <taxon>Ophiostomataceae</taxon>
        <taxon>Sporothrix</taxon>
    </lineage>
</organism>
<accession>A0ABR3Z6B8</accession>
<gene>
    <name evidence="1" type="ORF">Sste5346_004896</name>
</gene>
<protein>
    <submittedName>
        <fullName evidence="1">Uncharacterized protein</fullName>
    </submittedName>
</protein>
<comment type="caution">
    <text evidence="1">The sequence shown here is derived from an EMBL/GenBank/DDBJ whole genome shotgun (WGS) entry which is preliminary data.</text>
</comment>